<accession>A0A6B8TPT8</accession>
<reference evidence="1 2" key="1">
    <citation type="submission" date="2019-11" db="EMBL/GenBank/DDBJ databases">
        <title>FDA dAtabase for Regulatory Grade micrObial Sequences (FDA-ARGOS): Supporting development and validation of Infectious Disease Dx tests.</title>
        <authorList>
            <person name="Kerrigan L."/>
            <person name="Long C."/>
            <person name="Tallon L."/>
            <person name="Sadzewicz L."/>
            <person name="Vavikolanu K."/>
            <person name="Mehta A."/>
            <person name="Aluvathingal J."/>
            <person name="Nadendla S."/>
            <person name="Yan Y."/>
            <person name="Sichtig H."/>
        </authorList>
    </citation>
    <scope>NUCLEOTIDE SEQUENCE [LARGE SCALE GENOMIC DNA]</scope>
    <source>
        <strain evidence="1 2">FDAARGOS_674</strain>
    </source>
</reference>
<name>A0A6B8TPT8_9CORY</name>
<dbReference type="KEGG" id="cxe:FOB82_10590"/>
<evidence type="ECO:0000313" key="1">
    <source>
        <dbReference type="EMBL" id="QGS35312.1"/>
    </source>
</evidence>
<dbReference type="RefSeq" id="WP_155870239.1">
    <property type="nucleotide sequence ID" value="NZ_CP046322.1"/>
</dbReference>
<protein>
    <submittedName>
        <fullName evidence="1">Uncharacterized protein</fullName>
    </submittedName>
</protein>
<dbReference type="EMBL" id="CP046322">
    <property type="protein sequence ID" value="QGS35312.1"/>
    <property type="molecule type" value="Genomic_DNA"/>
</dbReference>
<gene>
    <name evidence="1" type="ORF">FOB82_10590</name>
</gene>
<dbReference type="AlphaFoldDB" id="A0A6B8TPT8"/>
<proteinExistence type="predicted"/>
<evidence type="ECO:0000313" key="2">
    <source>
        <dbReference type="Proteomes" id="UP000426857"/>
    </source>
</evidence>
<sequence length="322" mass="36028">MSRGAMFPSGSANVVLAGPGRVAHLPERAWHLSDWPTQASNLEGAVLAAGWADFQEPEVTHQFFNPAQYDGAVWLGAVADPRAFSLPIMLHRTATKSLERVRDAFFDDLGHHQPARLYVNSPSGTTWLDIRMNGRPEVGETRWDEAIAQEQDYLIPVVSEQGHFQGTEVARTWVDGQGWQPGPELWNYGDLPEWPVWTLRGPGVFTIPDIAPRVFEGLEAFVMELIPDWIKDLLRQGGLLRDSQTTVVLLPGETMVVTGDPNRKLAVSDKRDNAHRLLGGQRPLYQVMPHERWDCSGLRVVGGRPGVTSAVVRIDPRRRRPW</sequence>
<organism evidence="1 2">
    <name type="scientific">Corynebacterium xerosis</name>
    <dbReference type="NCBI Taxonomy" id="1725"/>
    <lineage>
        <taxon>Bacteria</taxon>
        <taxon>Bacillati</taxon>
        <taxon>Actinomycetota</taxon>
        <taxon>Actinomycetes</taxon>
        <taxon>Mycobacteriales</taxon>
        <taxon>Corynebacteriaceae</taxon>
        <taxon>Corynebacterium</taxon>
    </lineage>
</organism>
<dbReference type="Proteomes" id="UP000426857">
    <property type="component" value="Chromosome"/>
</dbReference>